<dbReference type="OrthoDB" id="5920150at2759"/>
<keyword evidence="2" id="KW-1185">Reference proteome</keyword>
<gene>
    <name evidence="1" type="ORF">T05_15791</name>
</gene>
<dbReference type="EMBL" id="JYDJ01004390">
    <property type="protein sequence ID" value="KRX28567.1"/>
    <property type="molecule type" value="Genomic_DNA"/>
</dbReference>
<name>A0A0V0SQ37_9BILA</name>
<reference evidence="1 2" key="1">
    <citation type="submission" date="2015-01" db="EMBL/GenBank/DDBJ databases">
        <title>Evolution of Trichinella species and genotypes.</title>
        <authorList>
            <person name="Korhonen P.K."/>
            <person name="Edoardo P."/>
            <person name="Giuseppe L.R."/>
            <person name="Gasser R.B."/>
        </authorList>
    </citation>
    <scope>NUCLEOTIDE SEQUENCE [LARGE SCALE GENOMIC DNA]</scope>
    <source>
        <strain evidence="1">ISS417</strain>
    </source>
</reference>
<protein>
    <submittedName>
        <fullName evidence="1">Uncharacterized protein</fullName>
    </submittedName>
</protein>
<dbReference type="AlphaFoldDB" id="A0A0V0SQ37"/>
<evidence type="ECO:0000313" key="1">
    <source>
        <dbReference type="EMBL" id="KRX28567.1"/>
    </source>
</evidence>
<accession>A0A0V0SQ37</accession>
<feature type="non-terminal residue" evidence="1">
    <location>
        <position position="1"/>
    </location>
</feature>
<sequence length="44" mass="5168">LIDTFVAPMPFVNVDRRLLITDKWRTNADIKVCDVHCRVNLKQL</sequence>
<comment type="caution">
    <text evidence="1">The sequence shown here is derived from an EMBL/GenBank/DDBJ whole genome shotgun (WGS) entry which is preliminary data.</text>
</comment>
<evidence type="ECO:0000313" key="2">
    <source>
        <dbReference type="Proteomes" id="UP000055048"/>
    </source>
</evidence>
<proteinExistence type="predicted"/>
<dbReference type="Proteomes" id="UP000055048">
    <property type="component" value="Unassembled WGS sequence"/>
</dbReference>
<feature type="non-terminal residue" evidence="1">
    <location>
        <position position="44"/>
    </location>
</feature>
<organism evidence="1 2">
    <name type="scientific">Trichinella murrelli</name>
    <dbReference type="NCBI Taxonomy" id="144512"/>
    <lineage>
        <taxon>Eukaryota</taxon>
        <taxon>Metazoa</taxon>
        <taxon>Ecdysozoa</taxon>
        <taxon>Nematoda</taxon>
        <taxon>Enoplea</taxon>
        <taxon>Dorylaimia</taxon>
        <taxon>Trichinellida</taxon>
        <taxon>Trichinellidae</taxon>
        <taxon>Trichinella</taxon>
    </lineage>
</organism>